<feature type="binding site" evidence="5 8">
    <location>
        <position position="127"/>
    </location>
    <ligand>
        <name>NAD(+)</name>
        <dbReference type="ChEBI" id="CHEBI:57540"/>
    </ligand>
</feature>
<evidence type="ECO:0000256" key="6">
    <source>
        <dbReference type="PIRNR" id="PIRNR000099"/>
    </source>
</evidence>
<evidence type="ECO:0000256" key="8">
    <source>
        <dbReference type="PIRSR" id="PIRSR000099-2"/>
    </source>
</evidence>
<dbReference type="GO" id="GO:0008270">
    <property type="term" value="F:zinc ion binding"/>
    <property type="evidence" value="ECO:0007669"/>
    <property type="project" value="UniProtKB-UniRule"/>
</dbReference>
<feature type="binding site" evidence="5 10">
    <location>
        <position position="359"/>
    </location>
    <ligand>
        <name>Zn(2+)</name>
        <dbReference type="ChEBI" id="CHEBI:29105"/>
    </ligand>
</feature>
<dbReference type="Gene3D" id="3.40.50.1980">
    <property type="entry name" value="Nitrogenase molybdenum iron protein domain"/>
    <property type="match status" value="2"/>
</dbReference>
<dbReference type="Pfam" id="PF00815">
    <property type="entry name" value="Histidinol_dh"/>
    <property type="match status" value="1"/>
</dbReference>
<dbReference type="CDD" id="cd06572">
    <property type="entry name" value="Histidinol_dh"/>
    <property type="match status" value="1"/>
</dbReference>
<feature type="binding site" evidence="5 9">
    <location>
        <position position="413"/>
    </location>
    <ligand>
        <name>substrate</name>
    </ligand>
</feature>
<dbReference type="GO" id="GO:0004399">
    <property type="term" value="F:histidinol dehydrogenase activity"/>
    <property type="evidence" value="ECO:0007669"/>
    <property type="project" value="UniProtKB-UniRule"/>
</dbReference>
<accession>A0A419T680</accession>
<dbReference type="InterPro" id="IPR022695">
    <property type="entry name" value="Histidinol_DH_monofunct"/>
</dbReference>
<dbReference type="AlphaFoldDB" id="A0A419T680"/>
<evidence type="ECO:0000256" key="1">
    <source>
        <dbReference type="ARBA" id="ARBA00010178"/>
    </source>
</evidence>
<keyword evidence="3 5" id="KW-0862">Zinc</keyword>
<dbReference type="OrthoDB" id="9805269at2"/>
<evidence type="ECO:0000256" key="7">
    <source>
        <dbReference type="PIRSR" id="PIRSR000099-1"/>
    </source>
</evidence>
<feature type="binding site" evidence="5 10">
    <location>
        <position position="260"/>
    </location>
    <ligand>
        <name>Zn(2+)</name>
        <dbReference type="ChEBI" id="CHEBI:29105"/>
    </ligand>
</feature>
<dbReference type="GO" id="GO:0051287">
    <property type="term" value="F:NAD binding"/>
    <property type="evidence" value="ECO:0007669"/>
    <property type="project" value="InterPro"/>
</dbReference>
<dbReference type="PANTHER" id="PTHR21256:SF2">
    <property type="entry name" value="HISTIDINE BIOSYNTHESIS TRIFUNCTIONAL PROTEIN"/>
    <property type="match status" value="1"/>
</dbReference>
<keyword evidence="2 5" id="KW-0479">Metal-binding</keyword>
<dbReference type="EMBL" id="MCIB01000008">
    <property type="protein sequence ID" value="RKD32923.1"/>
    <property type="molecule type" value="Genomic_DNA"/>
</dbReference>
<keyword evidence="4 5" id="KW-0560">Oxidoreductase</keyword>
<dbReference type="InterPro" id="IPR012131">
    <property type="entry name" value="Hstdl_DH"/>
</dbReference>
<feature type="binding site" evidence="5 8">
    <location>
        <position position="212"/>
    </location>
    <ligand>
        <name>NAD(+)</name>
        <dbReference type="ChEBI" id="CHEBI:57540"/>
    </ligand>
</feature>
<comment type="function">
    <text evidence="5">Catalyzes the sequential NAD-dependent oxidations of L-histidinol to L-histidinaldehyde and then to L-histidine.</text>
</comment>
<evidence type="ECO:0000256" key="10">
    <source>
        <dbReference type="PIRSR" id="PIRSR000099-4"/>
    </source>
</evidence>
<dbReference type="UniPathway" id="UPA00031">
    <property type="reaction ID" value="UER00014"/>
</dbReference>
<keyword evidence="5 8" id="KW-0520">NAD</keyword>
<feature type="active site" description="Proton acceptor" evidence="5 7">
    <location>
        <position position="325"/>
    </location>
</feature>
<comment type="similarity">
    <text evidence="1 5 6 11">Belongs to the histidinol dehydrogenase family.</text>
</comment>
<dbReference type="FunFam" id="3.40.50.1980:FF:000001">
    <property type="entry name" value="Histidinol dehydrogenase"/>
    <property type="match status" value="1"/>
</dbReference>
<protein>
    <recommendedName>
        <fullName evidence="5">Histidinol dehydrogenase</fullName>
        <shortName evidence="5">HDH</shortName>
        <ecNumber evidence="5">1.1.1.23</ecNumber>
    </recommendedName>
</protein>
<evidence type="ECO:0000313" key="12">
    <source>
        <dbReference type="EMBL" id="RKD32923.1"/>
    </source>
</evidence>
<dbReference type="GO" id="GO:0005829">
    <property type="term" value="C:cytosol"/>
    <property type="evidence" value="ECO:0007669"/>
    <property type="project" value="TreeGrafter"/>
</dbReference>
<feature type="binding site" evidence="5 9">
    <location>
        <position position="326"/>
    </location>
    <ligand>
        <name>substrate</name>
    </ligand>
</feature>
<gene>
    <name evidence="5" type="primary">hisD</name>
    <name evidence="12" type="ORF">BET03_09910</name>
</gene>
<dbReference type="PRINTS" id="PR00083">
    <property type="entry name" value="HOLDHDRGNASE"/>
</dbReference>
<feature type="active site" description="Proton acceptor" evidence="5 7">
    <location>
        <position position="326"/>
    </location>
</feature>
<dbReference type="RefSeq" id="WP_120168049.1">
    <property type="nucleotide sequence ID" value="NZ_MCIB01000008.1"/>
</dbReference>
<feature type="binding site" evidence="5 9">
    <location>
        <position position="235"/>
    </location>
    <ligand>
        <name>substrate</name>
    </ligand>
</feature>
<feature type="binding site" evidence="5 8">
    <location>
        <position position="189"/>
    </location>
    <ligand>
        <name>NAD(+)</name>
        <dbReference type="ChEBI" id="CHEBI:57540"/>
    </ligand>
</feature>
<feature type="binding site" evidence="5 9">
    <location>
        <position position="359"/>
    </location>
    <ligand>
        <name>substrate</name>
    </ligand>
</feature>
<keyword evidence="5" id="KW-0368">Histidine biosynthesis</keyword>
<evidence type="ECO:0000313" key="13">
    <source>
        <dbReference type="Proteomes" id="UP000284177"/>
    </source>
</evidence>
<organism evidence="12 13">
    <name type="scientific">Thermohalobacter berrensis</name>
    <dbReference type="NCBI Taxonomy" id="99594"/>
    <lineage>
        <taxon>Bacteria</taxon>
        <taxon>Bacillati</taxon>
        <taxon>Bacillota</taxon>
        <taxon>Tissierellia</taxon>
        <taxon>Tissierellales</taxon>
        <taxon>Thermohalobacteraceae</taxon>
        <taxon>Thermohalobacter</taxon>
    </lineage>
</organism>
<feature type="binding site" evidence="5 9">
    <location>
        <position position="418"/>
    </location>
    <ligand>
        <name>substrate</name>
    </ligand>
</feature>
<comment type="catalytic activity">
    <reaction evidence="5">
        <text>L-histidinol + 2 NAD(+) + H2O = L-histidine + 2 NADH + 3 H(+)</text>
        <dbReference type="Rhea" id="RHEA:20641"/>
        <dbReference type="ChEBI" id="CHEBI:15377"/>
        <dbReference type="ChEBI" id="CHEBI:15378"/>
        <dbReference type="ChEBI" id="CHEBI:57540"/>
        <dbReference type="ChEBI" id="CHEBI:57595"/>
        <dbReference type="ChEBI" id="CHEBI:57699"/>
        <dbReference type="ChEBI" id="CHEBI:57945"/>
        <dbReference type="EC" id="1.1.1.23"/>
    </reaction>
</comment>
<dbReference type="NCBIfam" id="TIGR00069">
    <property type="entry name" value="hisD"/>
    <property type="match status" value="1"/>
</dbReference>
<reference evidence="12 13" key="1">
    <citation type="submission" date="2016-08" db="EMBL/GenBank/DDBJ databases">
        <title>Novel Firmicutes and Novel Genomes.</title>
        <authorList>
            <person name="Poppleton D.I."/>
            <person name="Gribaldo S."/>
        </authorList>
    </citation>
    <scope>NUCLEOTIDE SEQUENCE [LARGE SCALE GENOMIC DNA]</scope>
    <source>
        <strain evidence="12 13">CTT3</strain>
    </source>
</reference>
<feature type="binding site" evidence="5 10">
    <location>
        <position position="418"/>
    </location>
    <ligand>
        <name>Zn(2+)</name>
        <dbReference type="ChEBI" id="CHEBI:29105"/>
    </ligand>
</feature>
<evidence type="ECO:0000256" key="2">
    <source>
        <dbReference type="ARBA" id="ARBA00022723"/>
    </source>
</evidence>
<evidence type="ECO:0000256" key="3">
    <source>
        <dbReference type="ARBA" id="ARBA00022833"/>
    </source>
</evidence>
<dbReference type="PIRSF" id="PIRSF000099">
    <property type="entry name" value="Histidinol_dh"/>
    <property type="match status" value="1"/>
</dbReference>
<evidence type="ECO:0000256" key="4">
    <source>
        <dbReference type="ARBA" id="ARBA00023002"/>
    </source>
</evidence>
<dbReference type="FunFam" id="3.40.50.1980:FF:000026">
    <property type="entry name" value="Histidinol dehydrogenase"/>
    <property type="match status" value="1"/>
</dbReference>
<dbReference type="PANTHER" id="PTHR21256">
    <property type="entry name" value="HISTIDINOL DEHYDROGENASE HDH"/>
    <property type="match status" value="1"/>
</dbReference>
<dbReference type="Gene3D" id="1.20.5.1300">
    <property type="match status" value="1"/>
</dbReference>
<evidence type="ECO:0000256" key="5">
    <source>
        <dbReference type="HAMAP-Rule" id="MF_01024"/>
    </source>
</evidence>
<evidence type="ECO:0000256" key="9">
    <source>
        <dbReference type="PIRSR" id="PIRSR000099-3"/>
    </source>
</evidence>
<evidence type="ECO:0000256" key="11">
    <source>
        <dbReference type="RuleBase" id="RU004175"/>
    </source>
</evidence>
<keyword evidence="13" id="KW-1185">Reference proteome</keyword>
<feature type="binding site" evidence="5 9">
    <location>
        <position position="257"/>
    </location>
    <ligand>
        <name>substrate</name>
    </ligand>
</feature>
<proteinExistence type="inferred from homology"/>
<dbReference type="InterPro" id="IPR016161">
    <property type="entry name" value="Ald_DH/histidinol_DH"/>
</dbReference>
<dbReference type="GO" id="GO:0000105">
    <property type="term" value="P:L-histidine biosynthetic process"/>
    <property type="evidence" value="ECO:0007669"/>
    <property type="project" value="UniProtKB-UniRule"/>
</dbReference>
<dbReference type="EC" id="1.1.1.23" evidence="5"/>
<comment type="caution">
    <text evidence="12">The sequence shown here is derived from an EMBL/GenBank/DDBJ whole genome shotgun (WGS) entry which is preliminary data.</text>
</comment>
<comment type="pathway">
    <text evidence="5">Amino-acid biosynthesis; L-histidine biosynthesis; L-histidine from 5-phospho-alpha-D-ribose 1-diphosphate: step 9/9.</text>
</comment>
<name>A0A419T680_9FIRM</name>
<keyword evidence="5" id="KW-0028">Amino-acid biosynthesis</keyword>
<dbReference type="SUPFAM" id="SSF53720">
    <property type="entry name" value="ALDH-like"/>
    <property type="match status" value="1"/>
</dbReference>
<sequence>MIRIINLKEEGNKDIKAFIRKSKVVFNDVTKGVEKIIEDVKKNGDKAVIEYTKKFDGIKLNNFYVSNTEIEDAYKDCEDDFIKALENAKENIKEFHKKQLKNSWIWNKDKGITLGQLYNPIYRVGIYVPGGTAAYPSTVLMNAIPAKVAGVKEIVMVTPPDKNGQVNKAILAAAKIAGVNKIFKIGGAQAVGALAFGTETIPKVDKIVGPGNIYVATAKKLVYGSVDIDMIAGPSEILIIGDENSNPKYIAADMLGQAEHDELASSILITTSIRLAEMVKNEIKEQVKGLSRREIIEKSLKDFGAIIVVEDLQKAIDLSNEIAPEHLELMVDNAFEIVNEIKNAGAIFIGEYSPEALGDYLAGPNHTLPTSGTAKFFSPLGVDDFMKKSSLIYYSRESLMKDKDKIIKLAAKEGLTAHGNSIKVRFE</sequence>
<feature type="binding site" evidence="5 10">
    <location>
        <position position="257"/>
    </location>
    <ligand>
        <name>Zn(2+)</name>
        <dbReference type="ChEBI" id="CHEBI:29105"/>
    </ligand>
</feature>
<dbReference type="HAMAP" id="MF_01024">
    <property type="entry name" value="HisD"/>
    <property type="match status" value="1"/>
</dbReference>
<comment type="cofactor">
    <cofactor evidence="5 10">
        <name>Zn(2+)</name>
        <dbReference type="ChEBI" id="CHEBI:29105"/>
    </cofactor>
    <text evidence="5 10">Binds 1 zinc ion per subunit.</text>
</comment>
<dbReference type="Proteomes" id="UP000284177">
    <property type="component" value="Unassembled WGS sequence"/>
</dbReference>
<feature type="binding site" evidence="5 9">
    <location>
        <position position="260"/>
    </location>
    <ligand>
        <name>substrate</name>
    </ligand>
</feature>